<dbReference type="InterPro" id="IPR038726">
    <property type="entry name" value="PDDEXK_AddAB-type"/>
</dbReference>
<evidence type="ECO:0000259" key="1">
    <source>
        <dbReference type="Pfam" id="PF12705"/>
    </source>
</evidence>
<dbReference type="AlphaFoldDB" id="A0A848P9C9"/>
<comment type="caution">
    <text evidence="2">The sequence shown here is derived from an EMBL/GenBank/DDBJ whole genome shotgun (WGS) entry which is preliminary data.</text>
</comment>
<dbReference type="Pfam" id="PF12705">
    <property type="entry name" value="PDDEXK_1"/>
    <property type="match status" value="1"/>
</dbReference>
<dbReference type="Proteomes" id="UP000575469">
    <property type="component" value="Unassembled WGS sequence"/>
</dbReference>
<proteinExistence type="predicted"/>
<evidence type="ECO:0000313" key="2">
    <source>
        <dbReference type="EMBL" id="NMV41945.1"/>
    </source>
</evidence>
<accession>A0A848P9C9</accession>
<feature type="domain" description="PD-(D/E)XK endonuclease-like" evidence="1">
    <location>
        <begin position="590"/>
        <end position="837"/>
    </location>
</feature>
<dbReference type="EMBL" id="JABBZM010000042">
    <property type="protein sequence ID" value="NMV41945.1"/>
    <property type="molecule type" value="Genomic_DNA"/>
</dbReference>
<protein>
    <submittedName>
        <fullName evidence="2">PD-(D/E)XK nuclease family protein</fullName>
    </submittedName>
</protein>
<name>A0A848P9C9_9RALS</name>
<evidence type="ECO:0000313" key="3">
    <source>
        <dbReference type="Proteomes" id="UP000575469"/>
    </source>
</evidence>
<gene>
    <name evidence="2" type="ORF">HGR00_28925</name>
</gene>
<sequence length="872" mass="94796">MHITLGLSLDGRQGPSLKNTLNEPVVGRMALLGLLEMYLGLSRPEVSQARRVTSYLGHLRRHADRPRFYSRSLEADSVGTSARLLAWRDEWRLAGWDGSMPADGPRRLQEMALVEQSAFGDIPPGEAERLTEVLTSLATERTPIQTVLLVDPLESFPAVWRRVLALLPNVTQWQPEPQGTGQLRQLQERAVQALQNGQLEALVSPITDGSVVLVQASTRETAEHWLSAACRKSDADRLLVCESEGDSLDATMVATGCAGSGFQNSSGLRPALQAVGLALEMCWKPVDIGRLVEFLSHPIGPFSRSVRASLARAVADQPGIGGEAWENVKADLKASDGGEPILDDLAFWLEGERWTRDTGAPVEALLTRIDRLAEALRKRLTGDEALRAAVTPAVGQCAAIREGLVEFQGQGVGNLTPRQLEQLVVQATPTGATNPGAPAQVGCIRAESSAAACIEPADEVIWWMPSTPHLPQPLPWSQSELEALRKLGVELRSPQQELDALAQQWLQPLLAAKERFVLVLPPAGAEAHPFRQLLLRLAPSLQGSCINLDIELSNEFVGTLSANLASMQLPQAPRYIELGEPVALPVERQSFTSLSELFNAPALYAVKRVARLRPTQLLAVEEDNRLLGTLAHRVFEKLFEQVDSLTWTDQQAIEWFRGHIDELLATEGALLLMHGAGVSQQRFKSVCEGAILSMLSHLRAAGAMGVCTEFALEGKLGGVHLVGKADLLVRLPNGQSVVLDMKWRGDKRYAASLQGGQHLQLALYSSLYEQQTGSAPAALGYFILESGAMFVTAPDVMPKAQVRTPPAGSTADLLQQAMTSWKWRAEQWSNGQIEVVPIGGGEDFQGPLGTLQVEGPKTWDKDLLVLLGGWEQ</sequence>
<reference evidence="2 3" key="1">
    <citation type="submission" date="2020-04" db="EMBL/GenBank/DDBJ databases">
        <title>Ralstonia insidiosa genome sequencing and assembly.</title>
        <authorList>
            <person name="Martins R.C.R."/>
            <person name="Perdigao-Neto L.V."/>
            <person name="Levin A.S.S."/>
            <person name="Costa S.F."/>
        </authorList>
    </citation>
    <scope>NUCLEOTIDE SEQUENCE [LARGE SCALE GENOMIC DNA]</scope>
    <source>
        <strain evidence="2 3">5047</strain>
    </source>
</reference>
<organism evidence="2 3">
    <name type="scientific">Ralstonia insidiosa</name>
    <dbReference type="NCBI Taxonomy" id="190721"/>
    <lineage>
        <taxon>Bacteria</taxon>
        <taxon>Pseudomonadati</taxon>
        <taxon>Pseudomonadota</taxon>
        <taxon>Betaproteobacteria</taxon>
        <taxon>Burkholderiales</taxon>
        <taxon>Burkholderiaceae</taxon>
        <taxon>Ralstonia</taxon>
    </lineage>
</organism>